<evidence type="ECO:0000313" key="2">
    <source>
        <dbReference type="EMBL" id="GGB19080.1"/>
    </source>
</evidence>
<dbReference type="SMART" id="SM00849">
    <property type="entry name" value="Lactamase_B"/>
    <property type="match status" value="1"/>
</dbReference>
<reference evidence="2" key="1">
    <citation type="journal article" date="2014" name="Int. J. Syst. Evol. Microbiol.">
        <title>Complete genome sequence of Corynebacterium casei LMG S-19264T (=DSM 44701T), isolated from a smear-ripened cheese.</title>
        <authorList>
            <consortium name="US DOE Joint Genome Institute (JGI-PGF)"/>
            <person name="Walter F."/>
            <person name="Albersmeier A."/>
            <person name="Kalinowski J."/>
            <person name="Ruckert C."/>
        </authorList>
    </citation>
    <scope>NUCLEOTIDE SEQUENCE</scope>
    <source>
        <strain evidence="2">CGMCC 1.15085</strain>
    </source>
</reference>
<dbReference type="Proteomes" id="UP000636793">
    <property type="component" value="Unassembled WGS sequence"/>
</dbReference>
<sequence>MRLRQVMSDVFLVEGIASNWTLLREGRDLTLVDAGYPKDVDGVVASVEQLGHRIEDIRGVLITHGHIDHVDAIPALQRLHPLPTYAGERELPMLRGERHEQATTWDVVSRCWRPRVAKWAVTIARAGAPAEVRLPDAQPTLTDGALDLPGSPVAVPCAGHTSGHTAYALPAAGIVVTGDALITGHPIVARSGPQLLPAFFSHDQDEANASLDALAAVDADTVLPGHGPVWHGSLLDAVDAARASGQR</sequence>
<protein>
    <submittedName>
        <fullName evidence="2">MBL fold hydrolase</fullName>
    </submittedName>
</protein>
<evidence type="ECO:0000313" key="3">
    <source>
        <dbReference type="Proteomes" id="UP000636793"/>
    </source>
</evidence>
<keyword evidence="2" id="KW-0378">Hydrolase</keyword>
<dbReference type="Gene3D" id="3.60.15.10">
    <property type="entry name" value="Ribonuclease Z/Hydroxyacylglutathione hydrolase-like"/>
    <property type="match status" value="1"/>
</dbReference>
<dbReference type="RefSeq" id="WP_188835470.1">
    <property type="nucleotide sequence ID" value="NZ_BMHI01000001.1"/>
</dbReference>
<feature type="domain" description="Metallo-beta-lactamase" evidence="1">
    <location>
        <begin position="17"/>
        <end position="226"/>
    </location>
</feature>
<dbReference type="GO" id="GO:0016787">
    <property type="term" value="F:hydrolase activity"/>
    <property type="evidence" value="ECO:0007669"/>
    <property type="project" value="UniProtKB-KW"/>
</dbReference>
<accession>A0A916SW51</accession>
<gene>
    <name evidence="2" type="ORF">GCM10011492_06200</name>
</gene>
<dbReference type="InterPro" id="IPR001279">
    <property type="entry name" value="Metallo-B-lactamas"/>
</dbReference>
<dbReference type="PANTHER" id="PTHR42951">
    <property type="entry name" value="METALLO-BETA-LACTAMASE DOMAIN-CONTAINING"/>
    <property type="match status" value="1"/>
</dbReference>
<proteinExistence type="predicted"/>
<evidence type="ECO:0000259" key="1">
    <source>
        <dbReference type="SMART" id="SM00849"/>
    </source>
</evidence>
<dbReference type="EMBL" id="BMHI01000001">
    <property type="protein sequence ID" value="GGB19080.1"/>
    <property type="molecule type" value="Genomic_DNA"/>
</dbReference>
<dbReference type="Pfam" id="PF00753">
    <property type="entry name" value="Lactamase_B"/>
    <property type="match status" value="1"/>
</dbReference>
<dbReference type="InterPro" id="IPR036866">
    <property type="entry name" value="RibonucZ/Hydroxyglut_hydro"/>
</dbReference>
<dbReference type="PANTHER" id="PTHR42951:SF14">
    <property type="entry name" value="METALLO-BETA-LACTAMASE SUPERFAMILY PROTEIN"/>
    <property type="match status" value="1"/>
</dbReference>
<keyword evidence="3" id="KW-1185">Reference proteome</keyword>
<reference evidence="2" key="2">
    <citation type="submission" date="2020-09" db="EMBL/GenBank/DDBJ databases">
        <authorList>
            <person name="Sun Q."/>
            <person name="Zhou Y."/>
        </authorList>
    </citation>
    <scope>NUCLEOTIDE SEQUENCE</scope>
    <source>
        <strain evidence="2">CGMCC 1.15085</strain>
    </source>
</reference>
<name>A0A916SW51_9MICO</name>
<dbReference type="AlphaFoldDB" id="A0A916SW51"/>
<dbReference type="InterPro" id="IPR050855">
    <property type="entry name" value="NDM-1-like"/>
</dbReference>
<organism evidence="2 3">
    <name type="scientific">Flexivirga endophytica</name>
    <dbReference type="NCBI Taxonomy" id="1849103"/>
    <lineage>
        <taxon>Bacteria</taxon>
        <taxon>Bacillati</taxon>
        <taxon>Actinomycetota</taxon>
        <taxon>Actinomycetes</taxon>
        <taxon>Micrococcales</taxon>
        <taxon>Dermacoccaceae</taxon>
        <taxon>Flexivirga</taxon>
    </lineage>
</organism>
<dbReference type="SUPFAM" id="SSF56281">
    <property type="entry name" value="Metallo-hydrolase/oxidoreductase"/>
    <property type="match status" value="1"/>
</dbReference>
<dbReference type="CDD" id="cd07721">
    <property type="entry name" value="yflN-like_MBL-fold"/>
    <property type="match status" value="1"/>
</dbReference>
<comment type="caution">
    <text evidence="2">The sequence shown here is derived from an EMBL/GenBank/DDBJ whole genome shotgun (WGS) entry which is preliminary data.</text>
</comment>